<evidence type="ECO:0000313" key="3">
    <source>
        <dbReference type="Proteomes" id="UP001345963"/>
    </source>
</evidence>
<evidence type="ECO:0000256" key="1">
    <source>
        <dbReference type="SAM" id="MobiDB-lite"/>
    </source>
</evidence>
<feature type="region of interest" description="Disordered" evidence="1">
    <location>
        <begin position="6"/>
        <end position="36"/>
    </location>
</feature>
<feature type="compositionally biased region" description="Basic and acidic residues" evidence="1">
    <location>
        <begin position="95"/>
        <end position="104"/>
    </location>
</feature>
<organism evidence="2 3">
    <name type="scientific">Ataeniobius toweri</name>
    <dbReference type="NCBI Taxonomy" id="208326"/>
    <lineage>
        <taxon>Eukaryota</taxon>
        <taxon>Metazoa</taxon>
        <taxon>Chordata</taxon>
        <taxon>Craniata</taxon>
        <taxon>Vertebrata</taxon>
        <taxon>Euteleostomi</taxon>
        <taxon>Actinopterygii</taxon>
        <taxon>Neopterygii</taxon>
        <taxon>Teleostei</taxon>
        <taxon>Neoteleostei</taxon>
        <taxon>Acanthomorphata</taxon>
        <taxon>Ovalentaria</taxon>
        <taxon>Atherinomorphae</taxon>
        <taxon>Cyprinodontiformes</taxon>
        <taxon>Goodeidae</taxon>
        <taxon>Ataeniobius</taxon>
    </lineage>
</organism>
<feature type="compositionally biased region" description="Polar residues" evidence="1">
    <location>
        <begin position="84"/>
        <end position="93"/>
    </location>
</feature>
<reference evidence="2 3" key="1">
    <citation type="submission" date="2021-07" db="EMBL/GenBank/DDBJ databases">
        <authorList>
            <person name="Palmer J.M."/>
        </authorList>
    </citation>
    <scope>NUCLEOTIDE SEQUENCE [LARGE SCALE GENOMIC DNA]</scope>
    <source>
        <strain evidence="2 3">AT_MEX2019</strain>
        <tissue evidence="2">Muscle</tissue>
    </source>
</reference>
<comment type="caution">
    <text evidence="2">The sequence shown here is derived from an EMBL/GenBank/DDBJ whole genome shotgun (WGS) entry which is preliminary data.</text>
</comment>
<dbReference type="EMBL" id="JAHUTI010053006">
    <property type="protein sequence ID" value="MED6249715.1"/>
    <property type="molecule type" value="Genomic_DNA"/>
</dbReference>
<protein>
    <submittedName>
        <fullName evidence="2">Uncharacterized protein</fullName>
    </submittedName>
</protein>
<keyword evidence="3" id="KW-1185">Reference proteome</keyword>
<feature type="compositionally biased region" description="Low complexity" evidence="1">
    <location>
        <begin position="12"/>
        <end position="26"/>
    </location>
</feature>
<dbReference type="Proteomes" id="UP001345963">
    <property type="component" value="Unassembled WGS sequence"/>
</dbReference>
<accession>A0ABU7BJF5</accession>
<evidence type="ECO:0000313" key="2">
    <source>
        <dbReference type="EMBL" id="MED6249715.1"/>
    </source>
</evidence>
<feature type="compositionally biased region" description="Basic and acidic residues" evidence="1">
    <location>
        <begin position="115"/>
        <end position="132"/>
    </location>
</feature>
<sequence length="152" mass="16139">MIVILGSRGNLSSWSAFSSSDSGSESEPPPAKETRVIPLAGGCGALFQATVPQSAQVQRQGDEPGAQCPAINPAIQLPGRRETTNQAFSSQDECTPGKEEEIGKDGTVWTVVGEEESRGRSVDRAPDPRFPDRIPLLGGRRNAHPRSGQRCG</sequence>
<name>A0ABU7BJF5_9TELE</name>
<proteinExistence type="predicted"/>
<gene>
    <name evidence="2" type="ORF">ATANTOWER_018468</name>
</gene>
<feature type="region of interest" description="Disordered" evidence="1">
    <location>
        <begin position="54"/>
        <end position="152"/>
    </location>
</feature>